<dbReference type="PROSITE" id="PS50893">
    <property type="entry name" value="ABC_TRANSPORTER_2"/>
    <property type="match status" value="1"/>
</dbReference>
<reference evidence="6 7" key="1">
    <citation type="submission" date="2016-09" db="EMBL/GenBank/DDBJ databases">
        <title>Phylogenomics of Achromobacter.</title>
        <authorList>
            <person name="Jeukens J."/>
            <person name="Freschi L."/>
            <person name="Vincent A.T."/>
            <person name="Emond-Rheault J.-G."/>
            <person name="Kukavica-Ibrulj I."/>
            <person name="Charette S.J."/>
            <person name="Levesque R.C."/>
        </authorList>
    </citation>
    <scope>NUCLEOTIDE SEQUENCE [LARGE SCALE GENOMIC DNA]</scope>
    <source>
        <strain evidence="6 7">AUS488</strain>
    </source>
</reference>
<comment type="caution">
    <text evidence="6">The sequence shown here is derived from an EMBL/GenBank/DDBJ whole genome shotgun (WGS) entry which is preliminary data.</text>
</comment>
<evidence type="ECO:0000313" key="7">
    <source>
        <dbReference type="Proteomes" id="UP000187251"/>
    </source>
</evidence>
<dbReference type="OrthoDB" id="9805514at2"/>
<keyword evidence="3" id="KW-0547">Nucleotide-binding</keyword>
<keyword evidence="4 6" id="KW-0067">ATP-binding</keyword>
<dbReference type="InterPro" id="IPR003439">
    <property type="entry name" value="ABC_transporter-like_ATP-bd"/>
</dbReference>
<accession>A0A1R1JTS6</accession>
<keyword evidence="2" id="KW-0472">Membrane</keyword>
<evidence type="ECO:0000256" key="1">
    <source>
        <dbReference type="ARBA" id="ARBA00022448"/>
    </source>
</evidence>
<dbReference type="Pfam" id="PF00005">
    <property type="entry name" value="ABC_tran"/>
    <property type="match status" value="1"/>
</dbReference>
<evidence type="ECO:0000256" key="2">
    <source>
        <dbReference type="ARBA" id="ARBA00022475"/>
    </source>
</evidence>
<dbReference type="SUPFAM" id="SSF52540">
    <property type="entry name" value="P-loop containing nucleoside triphosphate hydrolases"/>
    <property type="match status" value="1"/>
</dbReference>
<evidence type="ECO:0000259" key="5">
    <source>
        <dbReference type="PROSITE" id="PS50893"/>
    </source>
</evidence>
<keyword evidence="2" id="KW-1003">Cell membrane</keyword>
<protein>
    <submittedName>
        <fullName evidence="6">ABC transporter ATP-binding protein</fullName>
    </submittedName>
</protein>
<gene>
    <name evidence="6" type="ORF">BIZ92_26685</name>
</gene>
<dbReference type="InterPro" id="IPR051120">
    <property type="entry name" value="ABC_AA/LPS_Transport"/>
</dbReference>
<dbReference type="InterPro" id="IPR027417">
    <property type="entry name" value="P-loop_NTPase"/>
</dbReference>
<dbReference type="GO" id="GO:0016887">
    <property type="term" value="F:ATP hydrolysis activity"/>
    <property type="evidence" value="ECO:0007669"/>
    <property type="project" value="InterPro"/>
</dbReference>
<dbReference type="RefSeq" id="WP_076412424.1">
    <property type="nucleotide sequence ID" value="NZ_AP028040.1"/>
</dbReference>
<dbReference type="InterPro" id="IPR032823">
    <property type="entry name" value="BCA_ABC_TP_C"/>
</dbReference>
<evidence type="ECO:0000313" key="6">
    <source>
        <dbReference type="EMBL" id="OMG86438.1"/>
    </source>
</evidence>
<evidence type="ECO:0000256" key="4">
    <source>
        <dbReference type="ARBA" id="ARBA00022840"/>
    </source>
</evidence>
<organism evidence="6 7">
    <name type="scientific">Alcaligenes xylosoxydans xylosoxydans</name>
    <name type="common">Achromobacter xylosoxidans</name>
    <dbReference type="NCBI Taxonomy" id="85698"/>
    <lineage>
        <taxon>Bacteria</taxon>
        <taxon>Pseudomonadati</taxon>
        <taxon>Pseudomonadota</taxon>
        <taxon>Betaproteobacteria</taxon>
        <taxon>Burkholderiales</taxon>
        <taxon>Alcaligenaceae</taxon>
        <taxon>Achromobacter</taxon>
    </lineage>
</organism>
<keyword evidence="1" id="KW-0813">Transport</keyword>
<dbReference type="PANTHER" id="PTHR45772:SF9">
    <property type="entry name" value="CONSERVED COMPONENT OF ABC TRANSPORTER FOR NATURAL AMINO ACIDS"/>
    <property type="match status" value="1"/>
</dbReference>
<dbReference type="GO" id="GO:0005524">
    <property type="term" value="F:ATP binding"/>
    <property type="evidence" value="ECO:0007669"/>
    <property type="project" value="UniProtKB-KW"/>
</dbReference>
<dbReference type="EMBL" id="MJMN01000015">
    <property type="protein sequence ID" value="OMG86438.1"/>
    <property type="molecule type" value="Genomic_DNA"/>
</dbReference>
<dbReference type="CDD" id="cd03219">
    <property type="entry name" value="ABC_Mj1267_LivG_branched"/>
    <property type="match status" value="1"/>
</dbReference>
<proteinExistence type="predicted"/>
<dbReference type="FunFam" id="3.40.50.300:FF:000421">
    <property type="entry name" value="Branched-chain amino acid ABC transporter ATP-binding protein"/>
    <property type="match status" value="1"/>
</dbReference>
<dbReference type="PANTHER" id="PTHR45772">
    <property type="entry name" value="CONSERVED COMPONENT OF ABC TRANSPORTER FOR NATURAL AMINO ACIDS-RELATED"/>
    <property type="match status" value="1"/>
</dbReference>
<dbReference type="AlphaFoldDB" id="A0A1R1JTS6"/>
<dbReference type="InterPro" id="IPR003593">
    <property type="entry name" value="AAA+_ATPase"/>
</dbReference>
<sequence length="246" mass="26590">MPDILKVSNIQRRFGGLKAVDDVSFSVARGDILGLIGPNGAGKTTLFNLLVGLYASQGGRIELAGEDITRLRPHQIAARGMTKTFQNVALFPEMTVLDNVLVGGLLRHDVARARRVARDNLDRVGLSAIAPKPAGELSFPEQARVELARALCTDPKVFLLDEVMAALNESEMDALLDLIRALRDEAGITFIVVEHHMRAIMRLCNRIVVLSFGQKIAEGAPAAIAADPTVIEVYLGKSMEQVEVAA</sequence>
<dbReference type="Gene3D" id="3.40.50.300">
    <property type="entry name" value="P-loop containing nucleotide triphosphate hydrolases"/>
    <property type="match status" value="1"/>
</dbReference>
<dbReference type="GO" id="GO:0005886">
    <property type="term" value="C:plasma membrane"/>
    <property type="evidence" value="ECO:0007669"/>
    <property type="project" value="TreeGrafter"/>
</dbReference>
<evidence type="ECO:0000256" key="3">
    <source>
        <dbReference type="ARBA" id="ARBA00022741"/>
    </source>
</evidence>
<name>A0A1R1JTS6_ALCXX</name>
<dbReference type="Proteomes" id="UP000187251">
    <property type="component" value="Unassembled WGS sequence"/>
</dbReference>
<feature type="domain" description="ABC transporter" evidence="5">
    <location>
        <begin position="5"/>
        <end position="237"/>
    </location>
</feature>
<dbReference type="Pfam" id="PF12399">
    <property type="entry name" value="BCA_ABC_TP_C"/>
    <property type="match status" value="1"/>
</dbReference>
<dbReference type="SMART" id="SM00382">
    <property type="entry name" value="AAA"/>
    <property type="match status" value="1"/>
</dbReference>